<proteinExistence type="predicted"/>
<evidence type="ECO:0000313" key="2">
    <source>
        <dbReference type="EMBL" id="PTA69190.1"/>
    </source>
</evidence>
<name>A0A2T3WBA4_9DEIO</name>
<reference evidence="2 3" key="1">
    <citation type="submission" date="2018-03" db="EMBL/GenBank/DDBJ databases">
        <title>Draft genome of Deinococcus sp. OD32.</title>
        <authorList>
            <person name="Wang X.-P."/>
            <person name="Du Z.-J."/>
        </authorList>
    </citation>
    <scope>NUCLEOTIDE SEQUENCE [LARGE SCALE GENOMIC DNA]</scope>
    <source>
        <strain evidence="2 3">OD32</strain>
    </source>
</reference>
<dbReference type="EMBL" id="PYSV01000002">
    <property type="protein sequence ID" value="PTA69190.1"/>
    <property type="molecule type" value="Genomic_DNA"/>
</dbReference>
<dbReference type="Proteomes" id="UP000240317">
    <property type="component" value="Unassembled WGS sequence"/>
</dbReference>
<dbReference type="Gene3D" id="1.20.1260.10">
    <property type="match status" value="1"/>
</dbReference>
<dbReference type="InterPro" id="IPR016920">
    <property type="entry name" value="UCP029477"/>
</dbReference>
<organism evidence="2 3">
    <name type="scientific">Deinococcus arcticus</name>
    <dbReference type="NCBI Taxonomy" id="2136176"/>
    <lineage>
        <taxon>Bacteria</taxon>
        <taxon>Thermotogati</taxon>
        <taxon>Deinococcota</taxon>
        <taxon>Deinococci</taxon>
        <taxon>Deinococcales</taxon>
        <taxon>Deinococcaceae</taxon>
        <taxon>Deinococcus</taxon>
    </lineage>
</organism>
<feature type="domain" description="DUF2383" evidence="1">
    <location>
        <begin position="8"/>
        <end position="117"/>
    </location>
</feature>
<dbReference type="InterPro" id="IPR012347">
    <property type="entry name" value="Ferritin-like"/>
</dbReference>
<dbReference type="OrthoDB" id="282393at2"/>
<evidence type="ECO:0000259" key="1">
    <source>
        <dbReference type="Pfam" id="PF09537"/>
    </source>
</evidence>
<dbReference type="NCBIfam" id="TIGR02284">
    <property type="entry name" value="PA2169 family four-helix-bundle protein"/>
    <property type="match status" value="1"/>
</dbReference>
<dbReference type="SUPFAM" id="SSF47240">
    <property type="entry name" value="Ferritin-like"/>
    <property type="match status" value="1"/>
</dbReference>
<protein>
    <submittedName>
        <fullName evidence="2">Aldehyde dehydrogenase</fullName>
    </submittedName>
</protein>
<dbReference type="InterPro" id="IPR009078">
    <property type="entry name" value="Ferritin-like_SF"/>
</dbReference>
<comment type="caution">
    <text evidence="2">The sequence shown here is derived from an EMBL/GenBank/DDBJ whole genome shotgun (WGS) entry which is preliminary data.</text>
</comment>
<dbReference type="PIRSF" id="PIRSF029477">
    <property type="entry name" value="UCP029477"/>
    <property type="match status" value="1"/>
</dbReference>
<evidence type="ECO:0000313" key="3">
    <source>
        <dbReference type="Proteomes" id="UP000240317"/>
    </source>
</evidence>
<keyword evidence="3" id="KW-1185">Reference proteome</keyword>
<gene>
    <name evidence="2" type="ORF">C8263_02255</name>
</gene>
<dbReference type="InterPro" id="IPR011971">
    <property type="entry name" value="CHP02284"/>
</dbReference>
<accession>A0A2T3WBA4</accession>
<dbReference type="Pfam" id="PF09537">
    <property type="entry name" value="DUF2383"/>
    <property type="match status" value="1"/>
</dbReference>
<dbReference type="AlphaFoldDB" id="A0A2T3WBA4"/>
<dbReference type="InterPro" id="IPR019052">
    <property type="entry name" value="DUF2383"/>
</dbReference>
<sequence length="152" mass="17091">MTMTNETVLDKLQYLLGTLRDGEKGFKDAAEHATDPQLRQLFMERSVQRAQMAGDVESHISRLGDKPREGGSVGAALHRTWLNVRDALTGRDDYQVVAECERGEDVAVENYQDVLKEAELPAEIRSFVEGQYAQVKASHDQIRDMKHSMQAS</sequence>